<proteinExistence type="inferred from homology"/>
<protein>
    <recommendedName>
        <fullName evidence="9">U4/U6.U5 small nuclear ribonucleoprotein 27kDa protein domain-containing protein</fullName>
    </recommendedName>
</protein>
<gene>
    <name evidence="10" type="ORF">CHGG_07770</name>
</gene>
<dbReference type="Pfam" id="PF08648">
    <property type="entry name" value="SNRNP27"/>
    <property type="match status" value="1"/>
</dbReference>
<dbReference type="GeneID" id="4393493"/>
<comment type="subcellular location">
    <subcellularLocation>
        <location evidence="2">Nucleus</location>
    </subcellularLocation>
</comment>
<dbReference type="VEuPathDB" id="FungiDB:CHGG_07770"/>
<dbReference type="eggNOG" id="KOG3263">
    <property type="taxonomic scope" value="Eukaryota"/>
</dbReference>
<dbReference type="OrthoDB" id="21368at2759"/>
<sequence length="431" mass="46989">MEVGSATITAGAKTLPVITVGTKIGIETIGGIGRALETEATAAAPALLVAIEVTRREMRTETEKGKRKETGATTDGARTFGQNRNESAGTGADGRNTTESPRHVASPRRGPDLDSDEHPQLPTRSKPSSAAASTPTAPVSFKVKGRDGSHGPETQQQSTSTRENSQEQQQQQRHHDDGDRHQPRGRFDAEPMDEDEEEDVMVEDDGLDDMAAMMGFGGFGTTKNKKVIGNNVGTVRKEKKTEYRQYMNRQGGFRRPLAPIKTEACICSSTPAPSSPADGPAKLRMIPHNHRHYRSTCTTSPPRHTQHKTLRHRPHTPPTHLHLHHHTHTHTHTPLPLPQPYQHALAPLPQPPLGRGQAALARAPRHYGLAQVGDAEDGGGEKRLSALFQGIEDEGERAGAVSEVEQLLKKQQAMSPFVRLRRRCHGPSKVI</sequence>
<dbReference type="RefSeq" id="XP_001225426.1">
    <property type="nucleotide sequence ID" value="XM_001225425.1"/>
</dbReference>
<evidence type="ECO:0000256" key="8">
    <source>
        <dbReference type="SAM" id="MobiDB-lite"/>
    </source>
</evidence>
<dbReference type="HOGENOM" id="CLU_636156_0_0_1"/>
<dbReference type="InterPro" id="IPR013957">
    <property type="entry name" value="SNRNP27"/>
</dbReference>
<dbReference type="AlphaFoldDB" id="Q2GW84"/>
<evidence type="ECO:0000256" key="4">
    <source>
        <dbReference type="ARBA" id="ARBA00011825"/>
    </source>
</evidence>
<feature type="domain" description="U4/U6.U5 small nuclear ribonucleoprotein 27kDa protein" evidence="9">
    <location>
        <begin position="208"/>
        <end position="259"/>
    </location>
</feature>
<reference evidence="11" key="1">
    <citation type="journal article" date="2015" name="Genome Announc.">
        <title>Draft genome sequence of the cellulolytic fungus Chaetomium globosum.</title>
        <authorList>
            <person name="Cuomo C.A."/>
            <person name="Untereiner W.A."/>
            <person name="Ma L.-J."/>
            <person name="Grabherr M."/>
            <person name="Birren B.W."/>
        </authorList>
    </citation>
    <scope>NUCLEOTIDE SEQUENCE [LARGE SCALE GENOMIC DNA]</scope>
    <source>
        <strain evidence="11">ATCC 6205 / CBS 148.51 / DSM 1962 / NBRC 6347 / NRRL 1970</strain>
    </source>
</reference>
<feature type="compositionally biased region" description="Basic residues" evidence="8">
    <location>
        <begin position="304"/>
        <end position="331"/>
    </location>
</feature>
<dbReference type="Proteomes" id="UP000001056">
    <property type="component" value="Unassembled WGS sequence"/>
</dbReference>
<comment type="subunit">
    <text evidence="4">Part of a tri-snRNP complex.</text>
</comment>
<accession>Q2GW84</accession>
<evidence type="ECO:0000256" key="2">
    <source>
        <dbReference type="ARBA" id="ARBA00004123"/>
    </source>
</evidence>
<comment type="similarity">
    <text evidence="3">Belongs to the SNUT3 family.</text>
</comment>
<keyword evidence="11" id="KW-1185">Reference proteome</keyword>
<keyword evidence="5" id="KW-0507">mRNA processing</keyword>
<evidence type="ECO:0000256" key="1">
    <source>
        <dbReference type="ARBA" id="ARBA00003632"/>
    </source>
</evidence>
<feature type="compositionally biased region" description="Basic and acidic residues" evidence="8">
    <location>
        <begin position="109"/>
        <end position="119"/>
    </location>
</feature>
<dbReference type="GO" id="GO:0006397">
    <property type="term" value="P:mRNA processing"/>
    <property type="evidence" value="ECO:0007669"/>
    <property type="project" value="UniProtKB-KW"/>
</dbReference>
<feature type="region of interest" description="Disordered" evidence="8">
    <location>
        <begin position="58"/>
        <end position="198"/>
    </location>
</feature>
<dbReference type="InParanoid" id="Q2GW84"/>
<dbReference type="PANTHER" id="PTHR31077">
    <property type="entry name" value="U4/U6.U5 SMALL NUCLEAR RIBONUCLEOPROTEIN 27 KDA PROTEIN"/>
    <property type="match status" value="1"/>
</dbReference>
<dbReference type="PANTHER" id="PTHR31077:SF1">
    <property type="entry name" value="U4_U6.U5 SMALL NUCLEAR RIBONUCLEOPROTEIN 27 KDA PROTEIN"/>
    <property type="match status" value="1"/>
</dbReference>
<feature type="compositionally biased region" description="Basic and acidic residues" evidence="8">
    <location>
        <begin position="173"/>
        <end position="189"/>
    </location>
</feature>
<evidence type="ECO:0000259" key="9">
    <source>
        <dbReference type="Pfam" id="PF08648"/>
    </source>
</evidence>
<dbReference type="GO" id="GO:0008380">
    <property type="term" value="P:RNA splicing"/>
    <property type="evidence" value="ECO:0007669"/>
    <property type="project" value="UniProtKB-KW"/>
</dbReference>
<dbReference type="STRING" id="306901.Q2GW84"/>
<feature type="compositionally biased region" description="Basic and acidic residues" evidence="8">
    <location>
        <begin position="58"/>
        <end position="70"/>
    </location>
</feature>
<evidence type="ECO:0000256" key="5">
    <source>
        <dbReference type="ARBA" id="ARBA00022664"/>
    </source>
</evidence>
<keyword evidence="6" id="KW-0508">mRNA splicing</keyword>
<organism evidence="10 11">
    <name type="scientific">Chaetomium globosum (strain ATCC 6205 / CBS 148.51 / DSM 1962 / NBRC 6347 / NRRL 1970)</name>
    <name type="common">Soil fungus</name>
    <dbReference type="NCBI Taxonomy" id="306901"/>
    <lineage>
        <taxon>Eukaryota</taxon>
        <taxon>Fungi</taxon>
        <taxon>Dikarya</taxon>
        <taxon>Ascomycota</taxon>
        <taxon>Pezizomycotina</taxon>
        <taxon>Sordariomycetes</taxon>
        <taxon>Sordariomycetidae</taxon>
        <taxon>Sordariales</taxon>
        <taxon>Chaetomiaceae</taxon>
        <taxon>Chaetomium</taxon>
    </lineage>
</organism>
<dbReference type="GO" id="GO:0071011">
    <property type="term" value="C:precatalytic spliceosome"/>
    <property type="evidence" value="ECO:0007669"/>
    <property type="project" value="TreeGrafter"/>
</dbReference>
<comment type="function">
    <text evidence="1">May play a role in mRNA splicing.</text>
</comment>
<feature type="region of interest" description="Disordered" evidence="8">
    <location>
        <begin position="292"/>
        <end position="334"/>
    </location>
</feature>
<name>Q2GW84_CHAGB</name>
<evidence type="ECO:0000256" key="6">
    <source>
        <dbReference type="ARBA" id="ARBA00023187"/>
    </source>
</evidence>
<dbReference type="EMBL" id="CH408033">
    <property type="protein sequence ID" value="EAQ86517.1"/>
    <property type="molecule type" value="Genomic_DNA"/>
</dbReference>
<feature type="compositionally biased region" description="Low complexity" evidence="8">
    <location>
        <begin position="122"/>
        <end position="138"/>
    </location>
</feature>
<evidence type="ECO:0000313" key="10">
    <source>
        <dbReference type="EMBL" id="EAQ86517.1"/>
    </source>
</evidence>
<feature type="compositionally biased region" description="Low complexity" evidence="8">
    <location>
        <begin position="153"/>
        <end position="171"/>
    </location>
</feature>
<evidence type="ECO:0000256" key="3">
    <source>
        <dbReference type="ARBA" id="ARBA00008218"/>
    </source>
</evidence>
<keyword evidence="7" id="KW-0539">Nucleus</keyword>
<evidence type="ECO:0000313" key="11">
    <source>
        <dbReference type="Proteomes" id="UP000001056"/>
    </source>
</evidence>
<evidence type="ECO:0000256" key="7">
    <source>
        <dbReference type="ARBA" id="ARBA00023242"/>
    </source>
</evidence>